<accession>A0A8T0X0Y9</accession>
<keyword evidence="9" id="KW-1185">Reference proteome</keyword>
<dbReference type="Gene3D" id="3.40.50.300">
    <property type="entry name" value="P-loop containing nucleotide triphosphate hydrolases"/>
    <property type="match status" value="1"/>
</dbReference>
<comment type="caution">
    <text evidence="8">The sequence shown here is derived from an EMBL/GenBank/DDBJ whole genome shotgun (WGS) entry which is preliminary data.</text>
</comment>
<evidence type="ECO:0000256" key="3">
    <source>
        <dbReference type="ARBA" id="ARBA00022737"/>
    </source>
</evidence>
<dbReference type="Gene3D" id="1.20.5.4130">
    <property type="match status" value="1"/>
</dbReference>
<dbReference type="InterPro" id="IPR002182">
    <property type="entry name" value="NB-ARC"/>
</dbReference>
<evidence type="ECO:0000256" key="2">
    <source>
        <dbReference type="ARBA" id="ARBA00022614"/>
    </source>
</evidence>
<organism evidence="8 9">
    <name type="scientific">Panicum virgatum</name>
    <name type="common">Blackwell switchgrass</name>
    <dbReference type="NCBI Taxonomy" id="38727"/>
    <lineage>
        <taxon>Eukaryota</taxon>
        <taxon>Viridiplantae</taxon>
        <taxon>Streptophyta</taxon>
        <taxon>Embryophyta</taxon>
        <taxon>Tracheophyta</taxon>
        <taxon>Spermatophyta</taxon>
        <taxon>Magnoliopsida</taxon>
        <taxon>Liliopsida</taxon>
        <taxon>Poales</taxon>
        <taxon>Poaceae</taxon>
        <taxon>PACMAD clade</taxon>
        <taxon>Panicoideae</taxon>
        <taxon>Panicodae</taxon>
        <taxon>Paniceae</taxon>
        <taxon>Panicinae</taxon>
        <taxon>Panicum</taxon>
        <taxon>Panicum sect. Hiantes</taxon>
    </lineage>
</organism>
<dbReference type="Pfam" id="PF00931">
    <property type="entry name" value="NB-ARC"/>
    <property type="match status" value="1"/>
</dbReference>
<dbReference type="InterPro" id="IPR041118">
    <property type="entry name" value="Rx_N"/>
</dbReference>
<keyword evidence="4" id="KW-0547">Nucleotide-binding</keyword>
<dbReference type="Pfam" id="PF18052">
    <property type="entry name" value="Rx_N"/>
    <property type="match status" value="1"/>
</dbReference>
<evidence type="ECO:0000259" key="7">
    <source>
        <dbReference type="Pfam" id="PF18052"/>
    </source>
</evidence>
<evidence type="ECO:0000256" key="4">
    <source>
        <dbReference type="ARBA" id="ARBA00022741"/>
    </source>
</evidence>
<evidence type="ECO:0000256" key="5">
    <source>
        <dbReference type="ARBA" id="ARBA00022821"/>
    </source>
</evidence>
<evidence type="ECO:0000313" key="8">
    <source>
        <dbReference type="EMBL" id="KAG2655441.1"/>
    </source>
</evidence>
<dbReference type="GO" id="GO:0043531">
    <property type="term" value="F:ADP binding"/>
    <property type="evidence" value="ECO:0007669"/>
    <property type="project" value="InterPro"/>
</dbReference>
<keyword evidence="2" id="KW-0433">Leucine-rich repeat</keyword>
<keyword evidence="3" id="KW-0677">Repeat</keyword>
<sequence>MKALAFAGIAGVVIPLIAPEIVRLRNALEDDLVQKYNSVNGIKDELMSLTYELSSIQSWVEKLEQIIWPCDEMLDWSRRATKIRYEVDHYISEFLCEENSCTRDFIVRASSILTQDHGDLLGCQGQLNHLIGLLQIPKSPDSLKVITIVGSVGSGKTALALEAFNSIGNEFESRASICVSGCVDTRSLLKDICMQVGAVDLLSGEL</sequence>
<proteinExistence type="inferred from homology"/>
<gene>
    <name evidence="8" type="ORF">PVAP13_1KG022500</name>
</gene>
<dbReference type="EMBL" id="CM029037">
    <property type="protein sequence ID" value="KAG2655441.1"/>
    <property type="molecule type" value="Genomic_DNA"/>
</dbReference>
<dbReference type="GO" id="GO:0006952">
    <property type="term" value="P:defense response"/>
    <property type="evidence" value="ECO:0007669"/>
    <property type="project" value="UniProtKB-KW"/>
</dbReference>
<evidence type="ECO:0000259" key="6">
    <source>
        <dbReference type="Pfam" id="PF00931"/>
    </source>
</evidence>
<dbReference type="SUPFAM" id="SSF52540">
    <property type="entry name" value="P-loop containing nucleoside triphosphate hydrolases"/>
    <property type="match status" value="1"/>
</dbReference>
<name>A0A8T0X0Y9_PANVG</name>
<evidence type="ECO:0000313" key="9">
    <source>
        <dbReference type="Proteomes" id="UP000823388"/>
    </source>
</evidence>
<keyword evidence="5" id="KW-0611">Plant defense</keyword>
<dbReference type="PANTHER" id="PTHR19338">
    <property type="entry name" value="TRANSLOCASE OF INNER MITOCHONDRIAL MEMBRANE 13 HOMOLOG"/>
    <property type="match status" value="1"/>
</dbReference>
<protein>
    <submittedName>
        <fullName evidence="8">Uncharacterized protein</fullName>
    </submittedName>
</protein>
<feature type="domain" description="NB-ARC" evidence="6">
    <location>
        <begin position="141"/>
        <end position="197"/>
    </location>
</feature>
<dbReference type="PANTHER" id="PTHR19338:SF0">
    <property type="entry name" value="MITOCHONDRIAL IMPORT INNER MEMBRANE TRANSLOCASE SUBUNIT TIM13"/>
    <property type="match status" value="1"/>
</dbReference>
<dbReference type="InterPro" id="IPR027417">
    <property type="entry name" value="P-loop_NTPase"/>
</dbReference>
<reference evidence="8" key="1">
    <citation type="submission" date="2020-05" db="EMBL/GenBank/DDBJ databases">
        <title>WGS assembly of Panicum virgatum.</title>
        <authorList>
            <person name="Lovell J.T."/>
            <person name="Jenkins J."/>
            <person name="Shu S."/>
            <person name="Juenger T.E."/>
            <person name="Schmutz J."/>
        </authorList>
    </citation>
    <scope>NUCLEOTIDE SEQUENCE</scope>
    <source>
        <strain evidence="8">AP13</strain>
    </source>
</reference>
<feature type="domain" description="Disease resistance N-terminal" evidence="7">
    <location>
        <begin position="28"/>
        <end position="102"/>
    </location>
</feature>
<evidence type="ECO:0000256" key="1">
    <source>
        <dbReference type="ARBA" id="ARBA00008894"/>
    </source>
</evidence>
<dbReference type="Proteomes" id="UP000823388">
    <property type="component" value="Chromosome 1K"/>
</dbReference>
<comment type="similarity">
    <text evidence="1">Belongs to the disease resistance NB-LRR family.</text>
</comment>
<dbReference type="AlphaFoldDB" id="A0A8T0X0Y9"/>